<dbReference type="AlphaFoldDB" id="A0AA37ILM7"/>
<feature type="region of interest" description="Disordered" evidence="1">
    <location>
        <begin position="67"/>
        <end position="89"/>
    </location>
</feature>
<reference evidence="2" key="1">
    <citation type="submission" date="2022-09" db="EMBL/GenBank/DDBJ databases">
        <title>Isolation and characterization of 3-chlorobenzoate degrading bacteria from soils in Shizuoka.</title>
        <authorList>
            <person name="Ifat A."/>
            <person name="Ogawa N."/>
            <person name="Kimbara K."/>
            <person name="Moriuchi R."/>
            <person name="Dohra H."/>
            <person name="Shintani M."/>
        </authorList>
    </citation>
    <scope>NUCLEOTIDE SEQUENCE</scope>
    <source>
        <strain evidence="2">19CS4-2</strain>
    </source>
</reference>
<evidence type="ECO:0000256" key="1">
    <source>
        <dbReference type="SAM" id="MobiDB-lite"/>
    </source>
</evidence>
<gene>
    <name evidence="2" type="ORF">CBA19CS42_31140</name>
</gene>
<dbReference type="EMBL" id="BPUS01000019">
    <property type="protein sequence ID" value="GJH29066.1"/>
    <property type="molecule type" value="Genomic_DNA"/>
</dbReference>
<dbReference type="RefSeq" id="WP_238216146.1">
    <property type="nucleotide sequence ID" value="NZ_BPUS01000019.1"/>
</dbReference>
<dbReference type="Proteomes" id="UP001055111">
    <property type="component" value="Unassembled WGS sequence"/>
</dbReference>
<protein>
    <submittedName>
        <fullName evidence="2">Uncharacterized protein</fullName>
    </submittedName>
</protein>
<sequence>MRKATGARTAYVYWCAIDERAVEGQFIEVPKWMLDLAACATMRFGDVAWVDLGALRAVQNLLRVPPSKSTEEIRQAQSSSQGETDEQPLSLNNASQLTLTLAEPNAMTWEQLPAPVREELTRLLANLLVVVVNGRRAPVALWEEVNNE</sequence>
<organism evidence="2 3">
    <name type="scientific">Caballeronia novacaledonica</name>
    <dbReference type="NCBI Taxonomy" id="1544861"/>
    <lineage>
        <taxon>Bacteria</taxon>
        <taxon>Pseudomonadati</taxon>
        <taxon>Pseudomonadota</taxon>
        <taxon>Betaproteobacteria</taxon>
        <taxon>Burkholderiales</taxon>
        <taxon>Burkholderiaceae</taxon>
        <taxon>Caballeronia</taxon>
    </lineage>
</organism>
<accession>A0AA37ILM7</accession>
<proteinExistence type="predicted"/>
<evidence type="ECO:0000313" key="3">
    <source>
        <dbReference type="Proteomes" id="UP001055111"/>
    </source>
</evidence>
<feature type="compositionally biased region" description="Polar residues" evidence="1">
    <location>
        <begin position="75"/>
        <end position="89"/>
    </location>
</feature>
<comment type="caution">
    <text evidence="2">The sequence shown here is derived from an EMBL/GenBank/DDBJ whole genome shotgun (WGS) entry which is preliminary data.</text>
</comment>
<name>A0AA37ILM7_9BURK</name>
<evidence type="ECO:0000313" key="2">
    <source>
        <dbReference type="EMBL" id="GJH29066.1"/>
    </source>
</evidence>